<dbReference type="Gene3D" id="3.40.720.10">
    <property type="entry name" value="Alkaline Phosphatase, subunit A"/>
    <property type="match status" value="1"/>
</dbReference>
<comment type="similarity">
    <text evidence="1">Belongs to the sulfatase family.</text>
</comment>
<gene>
    <name evidence="6" type="ORF">FYK55_22765</name>
</gene>
<dbReference type="EMBL" id="VWOX01000016">
    <property type="protein sequence ID" value="KAA5539874.1"/>
    <property type="molecule type" value="Genomic_DNA"/>
</dbReference>
<dbReference type="CDD" id="cd16031">
    <property type="entry name" value="G6S_like"/>
    <property type="match status" value="1"/>
</dbReference>
<evidence type="ECO:0000256" key="4">
    <source>
        <dbReference type="ARBA" id="ARBA00023180"/>
    </source>
</evidence>
<proteinExistence type="inferred from homology"/>
<name>A0A5M6CXC3_9BACT</name>
<evidence type="ECO:0000256" key="1">
    <source>
        <dbReference type="ARBA" id="ARBA00008779"/>
    </source>
</evidence>
<dbReference type="SUPFAM" id="SSF53649">
    <property type="entry name" value="Alkaline phosphatase-like"/>
    <property type="match status" value="1"/>
</dbReference>
<keyword evidence="3" id="KW-0378">Hydrolase</keyword>
<accession>A0A5M6CXC3</accession>
<dbReference type="InterPro" id="IPR024607">
    <property type="entry name" value="Sulfatase_CS"/>
</dbReference>
<dbReference type="Proteomes" id="UP000324479">
    <property type="component" value="Unassembled WGS sequence"/>
</dbReference>
<keyword evidence="2" id="KW-0732">Signal</keyword>
<feature type="domain" description="Sulfatase N-terminal" evidence="5">
    <location>
        <begin position="39"/>
        <end position="380"/>
    </location>
</feature>
<protein>
    <submittedName>
        <fullName evidence="6">Sulfatase</fullName>
    </submittedName>
</protein>
<dbReference type="InterPro" id="IPR017850">
    <property type="entry name" value="Alkaline_phosphatase_core_sf"/>
</dbReference>
<dbReference type="PANTHER" id="PTHR43108:SF8">
    <property type="entry name" value="SD21168P"/>
    <property type="match status" value="1"/>
</dbReference>
<evidence type="ECO:0000256" key="3">
    <source>
        <dbReference type="ARBA" id="ARBA00022801"/>
    </source>
</evidence>
<reference evidence="6 7" key="1">
    <citation type="submission" date="2019-08" db="EMBL/GenBank/DDBJ databases">
        <authorList>
            <person name="Dhanesh K."/>
            <person name="Kumar G."/>
            <person name="Sasikala C."/>
            <person name="Venkata Ramana C."/>
        </authorList>
    </citation>
    <scope>NUCLEOTIDE SEQUENCE [LARGE SCALE GENOMIC DNA]</scope>
    <source>
        <strain evidence="6 7">JC645</strain>
    </source>
</reference>
<keyword evidence="7" id="KW-1185">Reference proteome</keyword>
<evidence type="ECO:0000313" key="6">
    <source>
        <dbReference type="EMBL" id="KAA5539874.1"/>
    </source>
</evidence>
<dbReference type="Pfam" id="PF00884">
    <property type="entry name" value="Sulfatase"/>
    <property type="match status" value="1"/>
</dbReference>
<evidence type="ECO:0000256" key="2">
    <source>
        <dbReference type="ARBA" id="ARBA00022729"/>
    </source>
</evidence>
<organism evidence="6 7">
    <name type="scientific">Roseiconus nitratireducens</name>
    <dbReference type="NCBI Taxonomy" id="2605748"/>
    <lineage>
        <taxon>Bacteria</taxon>
        <taxon>Pseudomonadati</taxon>
        <taxon>Planctomycetota</taxon>
        <taxon>Planctomycetia</taxon>
        <taxon>Pirellulales</taxon>
        <taxon>Pirellulaceae</taxon>
        <taxon>Roseiconus</taxon>
    </lineage>
</organism>
<dbReference type="PROSITE" id="PS00523">
    <property type="entry name" value="SULFATASE_1"/>
    <property type="match status" value="1"/>
</dbReference>
<evidence type="ECO:0000313" key="7">
    <source>
        <dbReference type="Proteomes" id="UP000324479"/>
    </source>
</evidence>
<dbReference type="AlphaFoldDB" id="A0A5M6CXC3"/>
<dbReference type="PANTHER" id="PTHR43108">
    <property type="entry name" value="N-ACETYLGLUCOSAMINE-6-SULFATASE FAMILY MEMBER"/>
    <property type="match status" value="1"/>
</dbReference>
<evidence type="ECO:0000259" key="5">
    <source>
        <dbReference type="Pfam" id="PF00884"/>
    </source>
</evidence>
<dbReference type="RefSeq" id="WP_150078937.1">
    <property type="nucleotide sequence ID" value="NZ_VWOX01000016.1"/>
</dbReference>
<keyword evidence="4" id="KW-0325">Glycoprotein</keyword>
<dbReference type="PROSITE" id="PS00149">
    <property type="entry name" value="SULFATASE_2"/>
    <property type="match status" value="1"/>
</dbReference>
<comment type="caution">
    <text evidence="6">The sequence shown here is derived from an EMBL/GenBank/DDBJ whole genome shotgun (WGS) entry which is preliminary data.</text>
</comment>
<dbReference type="InterPro" id="IPR000917">
    <property type="entry name" value="Sulfatase_N"/>
</dbReference>
<sequence>MPVDFPPGRHLGGHLIVWLAGMIGVTLNLPAGAAETPLNIVFVLCDDHRFDCLGVAGHPFLETPHLDALAASGARLTNAYVTTSLCSPSRASILTGQYAHNHRVVDNYHPVDPRLVFFPQHLQQAGYQTAFIGKWHMGGDIDDPQRGFDHWVAFKGQGTYWPDGHGTTREVPQTTYDGLNVNGQRVPQRGYITDELTDYALEWLQRRDRDRPFFLYVSHKGVHADFVPADRHRGRYDNQPLPITIPTPDQMREGKLPMWVRNQRNSRHGVEFGYNLADFSPTVYYRRYCESILAVDDSVGRLNRYLNETGLDDNTLVVYMGDNGFQFGDHGLIDKRTAYEASAKVPLLMKAPGRVPAGEVFDQLVGNLDIAPTILEAAGAPPLPNADGRSFWKALCRQPTDQAPRQHLLYEYYWERNYPHTPTLHAVIGGRWKYIRCHGLWDRDELYDLENDPAEMHNLIHSAEHQERVQQMNTLLWDLLQSSDGDEVPLLEDRGPVFPWRHPDHSGQAPFPQEFFRTSEHADG</sequence>
<dbReference type="GO" id="GO:0016787">
    <property type="term" value="F:hydrolase activity"/>
    <property type="evidence" value="ECO:0007669"/>
    <property type="project" value="UniProtKB-KW"/>
</dbReference>